<evidence type="ECO:0000313" key="2">
    <source>
        <dbReference type="Proteomes" id="UP001150062"/>
    </source>
</evidence>
<sequence>MEIIVVFFEICELWVEQEEKIIMNNSSSSSSEVQTKTRRRRTKSRIGITFKLRPFNDLFEQAPIRDVDIPEEYLSNAQDIYSQLIEEDDDDDDLQDWEQGIPLPNYDAYGKVIAIENIGKDGDIVIGETELQEVEKKKNTKSKSESEK</sequence>
<organism evidence="1 2">
    <name type="scientific">Anaeramoeba flamelloides</name>
    <dbReference type="NCBI Taxonomy" id="1746091"/>
    <lineage>
        <taxon>Eukaryota</taxon>
        <taxon>Metamonada</taxon>
        <taxon>Anaeramoebidae</taxon>
        <taxon>Anaeramoeba</taxon>
    </lineage>
</organism>
<keyword evidence="2" id="KW-1185">Reference proteome</keyword>
<evidence type="ECO:0000313" key="1">
    <source>
        <dbReference type="EMBL" id="KAJ6249371.1"/>
    </source>
</evidence>
<gene>
    <name evidence="1" type="ORF">M0813_17118</name>
</gene>
<protein>
    <submittedName>
        <fullName evidence="1">Uncharacterized protein</fullName>
    </submittedName>
</protein>
<dbReference type="EMBL" id="JAOAOG010000099">
    <property type="protein sequence ID" value="KAJ6249371.1"/>
    <property type="molecule type" value="Genomic_DNA"/>
</dbReference>
<proteinExistence type="predicted"/>
<comment type="caution">
    <text evidence="1">The sequence shown here is derived from an EMBL/GenBank/DDBJ whole genome shotgun (WGS) entry which is preliminary data.</text>
</comment>
<accession>A0ABQ8YXT9</accession>
<name>A0ABQ8YXT9_9EUKA</name>
<dbReference type="Proteomes" id="UP001150062">
    <property type="component" value="Unassembled WGS sequence"/>
</dbReference>
<reference evidence="1" key="1">
    <citation type="submission" date="2022-08" db="EMBL/GenBank/DDBJ databases">
        <title>Novel sulfate-reducing endosymbionts in the free-living metamonad Anaeramoeba.</title>
        <authorList>
            <person name="Jerlstrom-Hultqvist J."/>
            <person name="Cepicka I."/>
            <person name="Gallot-Lavallee L."/>
            <person name="Salas-Leiva D."/>
            <person name="Curtis B.A."/>
            <person name="Zahonova K."/>
            <person name="Pipaliya S."/>
            <person name="Dacks J."/>
            <person name="Roger A.J."/>
        </authorList>
    </citation>
    <scope>NUCLEOTIDE SEQUENCE</scope>
    <source>
        <strain evidence="1">Schooner1</strain>
    </source>
</reference>